<dbReference type="PANTHER" id="PTHR42918:SF15">
    <property type="entry name" value="LYSINE--TRNA LIGASE, CHLOROPLASTIC_MITOCHONDRIAL"/>
    <property type="match status" value="1"/>
</dbReference>
<evidence type="ECO:0000256" key="5">
    <source>
        <dbReference type="ARBA" id="ARBA00022840"/>
    </source>
</evidence>
<dbReference type="GO" id="GO:0005829">
    <property type="term" value="C:cytosol"/>
    <property type="evidence" value="ECO:0007669"/>
    <property type="project" value="TreeGrafter"/>
</dbReference>
<feature type="binding site" evidence="9">
    <location>
        <position position="403"/>
    </location>
    <ligand>
        <name>Mg(2+)</name>
        <dbReference type="ChEBI" id="CHEBI:18420"/>
        <label>1</label>
    </ligand>
</feature>
<dbReference type="NCBIfam" id="TIGR00499">
    <property type="entry name" value="lysS_bact"/>
    <property type="match status" value="1"/>
</dbReference>
<comment type="catalytic activity">
    <reaction evidence="8 9 10">
        <text>tRNA(Lys) + L-lysine + ATP = L-lysyl-tRNA(Lys) + AMP + diphosphate</text>
        <dbReference type="Rhea" id="RHEA:20792"/>
        <dbReference type="Rhea" id="RHEA-COMP:9696"/>
        <dbReference type="Rhea" id="RHEA-COMP:9697"/>
        <dbReference type="ChEBI" id="CHEBI:30616"/>
        <dbReference type="ChEBI" id="CHEBI:32551"/>
        <dbReference type="ChEBI" id="CHEBI:33019"/>
        <dbReference type="ChEBI" id="CHEBI:78442"/>
        <dbReference type="ChEBI" id="CHEBI:78529"/>
        <dbReference type="ChEBI" id="CHEBI:456215"/>
        <dbReference type="EC" id="6.1.1.6"/>
    </reaction>
</comment>
<dbReference type="SUPFAM" id="SSF55681">
    <property type="entry name" value="Class II aaRS and biotin synthetases"/>
    <property type="match status" value="1"/>
</dbReference>
<dbReference type="STRING" id="1802270.A3C07_01760"/>
<comment type="subunit">
    <text evidence="9">Homodimer.</text>
</comment>
<comment type="caution">
    <text evidence="12">The sequence shown here is derived from an EMBL/GenBank/DDBJ whole genome shotgun (WGS) entry which is preliminary data.</text>
</comment>
<keyword evidence="2 9" id="KW-0436">Ligase</keyword>
<dbReference type="GO" id="GO:0000287">
    <property type="term" value="F:magnesium ion binding"/>
    <property type="evidence" value="ECO:0007669"/>
    <property type="project" value="UniProtKB-UniRule"/>
</dbReference>
<evidence type="ECO:0000313" key="13">
    <source>
        <dbReference type="Proteomes" id="UP000179023"/>
    </source>
</evidence>
<keyword evidence="9 10" id="KW-0460">Magnesium</keyword>
<dbReference type="GO" id="GO:0000049">
    <property type="term" value="F:tRNA binding"/>
    <property type="evidence" value="ECO:0007669"/>
    <property type="project" value="TreeGrafter"/>
</dbReference>
<evidence type="ECO:0000256" key="8">
    <source>
        <dbReference type="ARBA" id="ARBA00048573"/>
    </source>
</evidence>
<dbReference type="CDD" id="cd04322">
    <property type="entry name" value="LysRS_N"/>
    <property type="match status" value="1"/>
</dbReference>
<dbReference type="Gene3D" id="2.40.50.140">
    <property type="entry name" value="Nucleic acid-binding proteins"/>
    <property type="match status" value="1"/>
</dbReference>
<dbReference type="Proteomes" id="UP000179023">
    <property type="component" value="Unassembled WGS sequence"/>
</dbReference>
<comment type="similarity">
    <text evidence="1 9">Belongs to the class-II aminoacyl-tRNA synthetase family.</text>
</comment>
<dbReference type="InterPro" id="IPR004364">
    <property type="entry name" value="Aa-tRNA-synt_II"/>
</dbReference>
<sequence length="485" mass="56480">MPLEDIRNERIKKLEILRQSGVDPYPAQTRRTHSIGEVLKKFTAFEKTKKKVAIAGRMTAKREHGGSTFIDLRDESGKIQAYFKKDVLSEEYDLFSKTIDIGDFLEIEGRLFKTKRKEETVEVTRWMMLVKTLRPLPEKWHGLQDVEERFRKRYLDLLINEGVKRRFETRSKIIHVVREFFEKENFLAVETPALHAVPGGALARPFKTHHNALDIDLYLRIALELHLKRLLVGGFERVYEIGIIFRNEGIDAEHNPEFTMLESYAAYWDENDMMDFVEHLMVLLGKTFAKKQSLEFEGKKIVLRKPFVRISFKDLLKRYALVDYDDETRDSLATCARQLGLEVEKHESKGKIGDEIYKKICRPRIVNPTFVVDHPIEISPLAKQRAKQLEEVRRFQLIVGGMEVMNGFAELNDPSEQRKRFEKQEELRSGGEEEAHRVDEDFLEALEYGMPPAAGLGIGIDRLVMLFTNTRNIREVVLFPTLKPK</sequence>
<dbReference type="Pfam" id="PF00152">
    <property type="entry name" value="tRNA-synt_2"/>
    <property type="match status" value="1"/>
</dbReference>
<dbReference type="Gene3D" id="3.30.930.10">
    <property type="entry name" value="Bira Bifunctional Protein, Domain 2"/>
    <property type="match status" value="1"/>
</dbReference>
<dbReference type="InterPro" id="IPR004365">
    <property type="entry name" value="NA-bd_OB_tRNA"/>
</dbReference>
<dbReference type="HAMAP" id="MF_00252">
    <property type="entry name" value="Lys_tRNA_synth_class2"/>
    <property type="match status" value="1"/>
</dbReference>
<dbReference type="GO" id="GO:0004824">
    <property type="term" value="F:lysine-tRNA ligase activity"/>
    <property type="evidence" value="ECO:0007669"/>
    <property type="project" value="UniProtKB-UniRule"/>
</dbReference>
<name>A0A1G2KFL7_9BACT</name>
<dbReference type="AlphaFoldDB" id="A0A1G2KFL7"/>
<dbReference type="EC" id="6.1.1.6" evidence="9"/>
<dbReference type="PROSITE" id="PS50862">
    <property type="entry name" value="AA_TRNA_LIGASE_II"/>
    <property type="match status" value="1"/>
</dbReference>
<gene>
    <name evidence="9" type="primary">lysS</name>
    <name evidence="12" type="ORF">A3C07_01760</name>
</gene>
<evidence type="ECO:0000256" key="3">
    <source>
        <dbReference type="ARBA" id="ARBA00022723"/>
    </source>
</evidence>
<keyword evidence="5 9" id="KW-0067">ATP-binding</keyword>
<keyword evidence="9" id="KW-0963">Cytoplasm</keyword>
<evidence type="ECO:0000256" key="1">
    <source>
        <dbReference type="ARBA" id="ARBA00008226"/>
    </source>
</evidence>
<dbReference type="InterPro" id="IPR006195">
    <property type="entry name" value="aa-tRNA-synth_II"/>
</dbReference>
<dbReference type="FunFam" id="2.40.50.140:FF:000024">
    <property type="entry name" value="Lysine--tRNA ligase"/>
    <property type="match status" value="1"/>
</dbReference>
<evidence type="ECO:0000313" key="12">
    <source>
        <dbReference type="EMBL" id="OGZ98229.1"/>
    </source>
</evidence>
<feature type="binding site" evidence="9">
    <location>
        <position position="403"/>
    </location>
    <ligand>
        <name>Mg(2+)</name>
        <dbReference type="ChEBI" id="CHEBI:18420"/>
        <label>2</label>
    </ligand>
</feature>
<feature type="domain" description="Aminoacyl-transfer RNA synthetases class-II family profile" evidence="11">
    <location>
        <begin position="167"/>
        <end position="484"/>
    </location>
</feature>
<comment type="caution">
    <text evidence="9">Lacks conserved residue(s) required for the propagation of feature annotation.</text>
</comment>
<dbReference type="PRINTS" id="PR00982">
    <property type="entry name" value="TRNASYNTHLYS"/>
</dbReference>
<comment type="subcellular location">
    <subcellularLocation>
        <location evidence="9">Cytoplasm</location>
    </subcellularLocation>
</comment>
<dbReference type="SUPFAM" id="SSF50249">
    <property type="entry name" value="Nucleic acid-binding proteins"/>
    <property type="match status" value="1"/>
</dbReference>
<evidence type="ECO:0000256" key="9">
    <source>
        <dbReference type="HAMAP-Rule" id="MF_00252"/>
    </source>
</evidence>
<keyword evidence="7 9" id="KW-0030">Aminoacyl-tRNA synthetase</keyword>
<evidence type="ECO:0000256" key="2">
    <source>
        <dbReference type="ARBA" id="ARBA00022598"/>
    </source>
</evidence>
<dbReference type="InterPro" id="IPR018149">
    <property type="entry name" value="Lys-tRNA-synth_II_C"/>
</dbReference>
<evidence type="ECO:0000256" key="10">
    <source>
        <dbReference type="RuleBase" id="RU000336"/>
    </source>
</evidence>
<accession>A0A1G2KFL7</accession>
<proteinExistence type="inferred from homology"/>
<dbReference type="InterPro" id="IPR044136">
    <property type="entry name" value="Lys-tRNA-ligase_II_N"/>
</dbReference>
<keyword evidence="4 9" id="KW-0547">Nucleotide-binding</keyword>
<dbReference type="EMBL" id="MHQI01000071">
    <property type="protein sequence ID" value="OGZ98229.1"/>
    <property type="molecule type" value="Genomic_DNA"/>
</dbReference>
<dbReference type="CDD" id="cd00775">
    <property type="entry name" value="LysRS_core"/>
    <property type="match status" value="1"/>
</dbReference>
<dbReference type="InterPro" id="IPR012340">
    <property type="entry name" value="NA-bd_OB-fold"/>
</dbReference>
<dbReference type="InterPro" id="IPR002313">
    <property type="entry name" value="Lys-tRNA-ligase_II"/>
</dbReference>
<dbReference type="Pfam" id="PF01336">
    <property type="entry name" value="tRNA_anti-codon"/>
    <property type="match status" value="1"/>
</dbReference>
<dbReference type="PANTHER" id="PTHR42918">
    <property type="entry name" value="LYSYL-TRNA SYNTHETASE"/>
    <property type="match status" value="1"/>
</dbReference>
<evidence type="ECO:0000256" key="7">
    <source>
        <dbReference type="ARBA" id="ARBA00023146"/>
    </source>
</evidence>
<dbReference type="GO" id="GO:0005524">
    <property type="term" value="F:ATP binding"/>
    <property type="evidence" value="ECO:0007669"/>
    <property type="project" value="UniProtKB-UniRule"/>
</dbReference>
<evidence type="ECO:0000256" key="4">
    <source>
        <dbReference type="ARBA" id="ARBA00022741"/>
    </source>
</evidence>
<evidence type="ECO:0000256" key="6">
    <source>
        <dbReference type="ARBA" id="ARBA00022917"/>
    </source>
</evidence>
<dbReference type="GO" id="GO:0006430">
    <property type="term" value="P:lysyl-tRNA aminoacylation"/>
    <property type="evidence" value="ECO:0007669"/>
    <property type="project" value="UniProtKB-UniRule"/>
</dbReference>
<reference evidence="12 13" key="1">
    <citation type="journal article" date="2016" name="Nat. Commun.">
        <title>Thousands of microbial genomes shed light on interconnected biogeochemical processes in an aquifer system.</title>
        <authorList>
            <person name="Anantharaman K."/>
            <person name="Brown C.T."/>
            <person name="Hug L.A."/>
            <person name="Sharon I."/>
            <person name="Castelle C.J."/>
            <person name="Probst A.J."/>
            <person name="Thomas B.C."/>
            <person name="Singh A."/>
            <person name="Wilkins M.J."/>
            <person name="Karaoz U."/>
            <person name="Brodie E.L."/>
            <person name="Williams K.H."/>
            <person name="Hubbard S.S."/>
            <person name="Banfield J.F."/>
        </authorList>
    </citation>
    <scope>NUCLEOTIDE SEQUENCE [LARGE SCALE GENOMIC DNA]</scope>
</reference>
<keyword evidence="6 9" id="KW-0648">Protein biosynthesis</keyword>
<dbReference type="NCBIfam" id="NF001756">
    <property type="entry name" value="PRK00484.1"/>
    <property type="match status" value="1"/>
</dbReference>
<evidence type="ECO:0000259" key="11">
    <source>
        <dbReference type="PROSITE" id="PS50862"/>
    </source>
</evidence>
<comment type="cofactor">
    <cofactor evidence="9 10">
        <name>Mg(2+)</name>
        <dbReference type="ChEBI" id="CHEBI:18420"/>
    </cofactor>
    <text evidence="9 10">Binds 3 Mg(2+) ions per subunit.</text>
</comment>
<protein>
    <recommendedName>
        <fullName evidence="9">Lysine--tRNA ligase</fullName>
        <ecNumber evidence="9">6.1.1.6</ecNumber>
    </recommendedName>
    <alternativeName>
        <fullName evidence="9">Lysyl-tRNA synthetase</fullName>
        <shortName evidence="9">LysRS</shortName>
    </alternativeName>
</protein>
<keyword evidence="3 9" id="KW-0479">Metal-binding</keyword>
<organism evidence="12 13">
    <name type="scientific">Candidatus Sungbacteria bacterium RIFCSPHIGHO2_02_FULL_47_11</name>
    <dbReference type="NCBI Taxonomy" id="1802270"/>
    <lineage>
        <taxon>Bacteria</taxon>
        <taxon>Candidatus Sungiibacteriota</taxon>
    </lineage>
</organism>
<dbReference type="InterPro" id="IPR045864">
    <property type="entry name" value="aa-tRNA-synth_II/BPL/LPL"/>
</dbReference>